<keyword evidence="3" id="KW-0378">Hydrolase</keyword>
<dbReference type="PANTHER" id="PTHR47053:SF1">
    <property type="entry name" value="MUREIN DD-ENDOPEPTIDASE MEPH-RELATED"/>
    <property type="match status" value="1"/>
</dbReference>
<dbReference type="PANTHER" id="PTHR47053">
    <property type="entry name" value="MUREIN DD-ENDOPEPTIDASE MEPH-RELATED"/>
    <property type="match status" value="1"/>
</dbReference>
<dbReference type="SUPFAM" id="SSF54001">
    <property type="entry name" value="Cysteine proteinases"/>
    <property type="match status" value="1"/>
</dbReference>
<keyword evidence="2" id="KW-0645">Protease</keyword>
<sequence>MLNFRFLISIVLLLGSSAVHASELDVLIDRLVAQQAARESKSTESAHPSVSIAKKLLGIPYRWGGTSAQSGFDCSGLVTYVFKQLDKTLPRMPRDMFKQLEQVAIDRVKPGDIVFFNTFAQLSHVGIYIGNRQFIHAPTKGKNVSIDSIDSAYYSKRLVGVRRIALDKASVEQDSQL</sequence>
<dbReference type="InterPro" id="IPR038765">
    <property type="entry name" value="Papain-like_cys_pep_sf"/>
</dbReference>
<reference evidence="7" key="1">
    <citation type="submission" date="2020-02" db="EMBL/GenBank/DDBJ databases">
        <authorList>
            <person name="Chen W.-M."/>
        </authorList>
    </citation>
    <scope>NUCLEOTIDE SEQUENCE</scope>
    <source>
        <strain evidence="7">NBD-18</strain>
    </source>
</reference>
<keyword evidence="5" id="KW-0732">Signal</keyword>
<evidence type="ECO:0000259" key="6">
    <source>
        <dbReference type="PROSITE" id="PS51935"/>
    </source>
</evidence>
<feature type="signal peptide" evidence="5">
    <location>
        <begin position="1"/>
        <end position="21"/>
    </location>
</feature>
<evidence type="ECO:0000256" key="1">
    <source>
        <dbReference type="ARBA" id="ARBA00007074"/>
    </source>
</evidence>
<dbReference type="RefSeq" id="WP_163652345.1">
    <property type="nucleotide sequence ID" value="NZ_JAAGRN010000003.1"/>
</dbReference>
<dbReference type="EMBL" id="JAAGRN010000003">
    <property type="protein sequence ID" value="NDY82679.1"/>
    <property type="molecule type" value="Genomic_DNA"/>
</dbReference>
<dbReference type="Gene3D" id="3.90.1720.10">
    <property type="entry name" value="endopeptidase domain like (from Nostoc punctiforme)"/>
    <property type="match status" value="1"/>
</dbReference>
<feature type="domain" description="NlpC/P60" evidence="6">
    <location>
        <begin position="43"/>
        <end position="165"/>
    </location>
</feature>
<dbReference type="GO" id="GO:0008234">
    <property type="term" value="F:cysteine-type peptidase activity"/>
    <property type="evidence" value="ECO:0007669"/>
    <property type="project" value="UniProtKB-KW"/>
</dbReference>
<comment type="similarity">
    <text evidence="1">Belongs to the peptidase C40 family.</text>
</comment>
<dbReference type="GO" id="GO:0006508">
    <property type="term" value="P:proteolysis"/>
    <property type="evidence" value="ECO:0007669"/>
    <property type="project" value="UniProtKB-KW"/>
</dbReference>
<dbReference type="AlphaFoldDB" id="A0A6B2QZT8"/>
<evidence type="ECO:0000256" key="3">
    <source>
        <dbReference type="ARBA" id="ARBA00022801"/>
    </source>
</evidence>
<name>A0A6B2QZT8_9BURK</name>
<proteinExistence type="inferred from homology"/>
<dbReference type="Pfam" id="PF00877">
    <property type="entry name" value="NLPC_P60"/>
    <property type="match status" value="1"/>
</dbReference>
<accession>A0A6B2QZT8</accession>
<organism evidence="7">
    <name type="scientific">Sheuella amnicola</name>
    <dbReference type="NCBI Taxonomy" id="2707330"/>
    <lineage>
        <taxon>Bacteria</taxon>
        <taxon>Pseudomonadati</taxon>
        <taxon>Pseudomonadota</taxon>
        <taxon>Betaproteobacteria</taxon>
        <taxon>Burkholderiales</taxon>
        <taxon>Alcaligenaceae</taxon>
        <taxon>Sheuella</taxon>
    </lineage>
</organism>
<comment type="caution">
    <text evidence="7">The sequence shown here is derived from an EMBL/GenBank/DDBJ whole genome shotgun (WGS) entry which is preliminary data.</text>
</comment>
<evidence type="ECO:0000256" key="2">
    <source>
        <dbReference type="ARBA" id="ARBA00022670"/>
    </source>
</evidence>
<evidence type="ECO:0000256" key="4">
    <source>
        <dbReference type="ARBA" id="ARBA00022807"/>
    </source>
</evidence>
<gene>
    <name evidence="7" type="ORF">G3I67_05465</name>
</gene>
<keyword evidence="4" id="KW-0788">Thiol protease</keyword>
<dbReference type="InterPro" id="IPR000064">
    <property type="entry name" value="NLP_P60_dom"/>
</dbReference>
<feature type="chain" id="PRO_5025637299" evidence="5">
    <location>
        <begin position="22"/>
        <end position="177"/>
    </location>
</feature>
<evidence type="ECO:0000313" key="7">
    <source>
        <dbReference type="EMBL" id="NDY82679.1"/>
    </source>
</evidence>
<dbReference type="InterPro" id="IPR051202">
    <property type="entry name" value="Peptidase_C40"/>
</dbReference>
<protein>
    <submittedName>
        <fullName evidence="7">C40 family peptidase</fullName>
    </submittedName>
</protein>
<dbReference type="PROSITE" id="PS51935">
    <property type="entry name" value="NLPC_P60"/>
    <property type="match status" value="1"/>
</dbReference>
<evidence type="ECO:0000256" key="5">
    <source>
        <dbReference type="SAM" id="SignalP"/>
    </source>
</evidence>